<accession>A0A1I3GVA5</accession>
<sequence>MHGINALNGMAGARLRLASVLKAAFVTIVFLLAGFSPATNAQSIPAPLVASDSAADAAATPIAPELDDIVSALCAQFRVTRADSIKIAHAVLTEANRYGMSPVLLLAVMAVESGFNRHAVSVAGARGLMQILPAAHPQLLARAGDLSDPATNVHLGSAILRGYLDDADGDLGAALHRYSGGGRGYARRVDQRMQQFNAHFQSVANANPNANPAAATKPFLYTAWHPDDSAGQ</sequence>
<dbReference type="Proteomes" id="UP000199548">
    <property type="component" value="Unassembled WGS sequence"/>
</dbReference>
<dbReference type="InterPro" id="IPR023346">
    <property type="entry name" value="Lysozyme-like_dom_sf"/>
</dbReference>
<dbReference type="Gene3D" id="1.10.530.10">
    <property type="match status" value="1"/>
</dbReference>
<dbReference type="EMBL" id="FOQU01000002">
    <property type="protein sequence ID" value="SFI27317.1"/>
    <property type="molecule type" value="Genomic_DNA"/>
</dbReference>
<evidence type="ECO:0000259" key="2">
    <source>
        <dbReference type="Pfam" id="PF01464"/>
    </source>
</evidence>
<dbReference type="InterPro" id="IPR008258">
    <property type="entry name" value="Transglycosylase_SLT_dom_1"/>
</dbReference>
<dbReference type="SUPFAM" id="SSF53955">
    <property type="entry name" value="Lysozyme-like"/>
    <property type="match status" value="1"/>
</dbReference>
<organism evidence="3 4">
    <name type="scientific">Paraburkholderia megapolitana</name>
    <dbReference type="NCBI Taxonomy" id="420953"/>
    <lineage>
        <taxon>Bacteria</taxon>
        <taxon>Pseudomonadati</taxon>
        <taxon>Pseudomonadota</taxon>
        <taxon>Betaproteobacteria</taxon>
        <taxon>Burkholderiales</taxon>
        <taxon>Burkholderiaceae</taxon>
        <taxon>Paraburkholderia</taxon>
    </lineage>
</organism>
<dbReference type="OrthoDB" id="92254at2"/>
<name>A0A1I3GVA5_9BURK</name>
<dbReference type="RefSeq" id="WP_091010519.1">
    <property type="nucleotide sequence ID" value="NZ_CP041745.1"/>
</dbReference>
<proteinExistence type="inferred from homology"/>
<dbReference type="Pfam" id="PF01464">
    <property type="entry name" value="SLT"/>
    <property type="match status" value="1"/>
</dbReference>
<dbReference type="STRING" id="420953.SAMN05192543_102706"/>
<dbReference type="PANTHER" id="PTHR37423">
    <property type="entry name" value="SOLUBLE LYTIC MUREIN TRANSGLYCOSYLASE-RELATED"/>
    <property type="match status" value="1"/>
</dbReference>
<dbReference type="CDD" id="cd00254">
    <property type="entry name" value="LT-like"/>
    <property type="match status" value="1"/>
</dbReference>
<protein>
    <submittedName>
        <fullName evidence="3">Transglycosylase SLT domain-containing protein</fullName>
    </submittedName>
</protein>
<evidence type="ECO:0000313" key="4">
    <source>
        <dbReference type="Proteomes" id="UP000199548"/>
    </source>
</evidence>
<keyword evidence="4" id="KW-1185">Reference proteome</keyword>
<dbReference type="PANTHER" id="PTHR37423:SF2">
    <property type="entry name" value="MEMBRANE-BOUND LYTIC MUREIN TRANSGLYCOSYLASE C"/>
    <property type="match status" value="1"/>
</dbReference>
<evidence type="ECO:0000313" key="3">
    <source>
        <dbReference type="EMBL" id="SFI27317.1"/>
    </source>
</evidence>
<gene>
    <name evidence="3" type="ORF">SAMN05192543_102706</name>
</gene>
<feature type="domain" description="Transglycosylase SLT" evidence="2">
    <location>
        <begin position="93"/>
        <end position="194"/>
    </location>
</feature>
<evidence type="ECO:0000256" key="1">
    <source>
        <dbReference type="ARBA" id="ARBA00007734"/>
    </source>
</evidence>
<dbReference type="AlphaFoldDB" id="A0A1I3GVA5"/>
<reference evidence="3 4" key="1">
    <citation type="submission" date="2016-10" db="EMBL/GenBank/DDBJ databases">
        <authorList>
            <person name="de Groot N.N."/>
        </authorList>
    </citation>
    <scope>NUCLEOTIDE SEQUENCE [LARGE SCALE GENOMIC DNA]</scope>
    <source>
        <strain evidence="3 4">LMG 23650</strain>
    </source>
</reference>
<comment type="similarity">
    <text evidence="1">Belongs to the transglycosylase Slt family.</text>
</comment>